<reference evidence="1" key="1">
    <citation type="journal article" date="2015" name="Nature">
        <title>Complex archaea that bridge the gap between prokaryotes and eukaryotes.</title>
        <authorList>
            <person name="Spang A."/>
            <person name="Saw J.H."/>
            <person name="Jorgensen S.L."/>
            <person name="Zaremba-Niedzwiedzka K."/>
            <person name="Martijn J."/>
            <person name="Lind A.E."/>
            <person name="van Eijk R."/>
            <person name="Schleper C."/>
            <person name="Guy L."/>
            <person name="Ettema T.J."/>
        </authorList>
    </citation>
    <scope>NUCLEOTIDE SEQUENCE</scope>
</reference>
<dbReference type="EMBL" id="LAZR01004197">
    <property type="protein sequence ID" value="KKN10853.1"/>
    <property type="molecule type" value="Genomic_DNA"/>
</dbReference>
<comment type="caution">
    <text evidence="1">The sequence shown here is derived from an EMBL/GenBank/DDBJ whole genome shotgun (WGS) entry which is preliminary data.</text>
</comment>
<organism evidence="1">
    <name type="scientific">marine sediment metagenome</name>
    <dbReference type="NCBI Taxonomy" id="412755"/>
    <lineage>
        <taxon>unclassified sequences</taxon>
        <taxon>metagenomes</taxon>
        <taxon>ecological metagenomes</taxon>
    </lineage>
</organism>
<proteinExistence type="predicted"/>
<name>A0A0F9R083_9ZZZZ</name>
<sequence length="57" mass="6939">MDYRKLLQSLKLFLIKNEIDIDMGTNQNIPFIMKEVINIIEFHTNLDLYNEFQDLYE</sequence>
<dbReference type="AlphaFoldDB" id="A0A0F9R083"/>
<evidence type="ECO:0000313" key="1">
    <source>
        <dbReference type="EMBL" id="KKN10853.1"/>
    </source>
</evidence>
<accession>A0A0F9R083</accession>
<protein>
    <submittedName>
        <fullName evidence="1">Uncharacterized protein</fullName>
    </submittedName>
</protein>
<gene>
    <name evidence="1" type="ORF">LCGC14_1032290</name>
</gene>